<evidence type="ECO:0000313" key="1">
    <source>
        <dbReference type="EMBL" id="MBQ0830226.1"/>
    </source>
</evidence>
<evidence type="ECO:0000313" key="2">
    <source>
        <dbReference type="Proteomes" id="UP000677875"/>
    </source>
</evidence>
<dbReference type="AlphaFoldDB" id="A0A940XPX6"/>
<dbReference type="Proteomes" id="UP000677875">
    <property type="component" value="Unassembled WGS sequence"/>
</dbReference>
<organism evidence="1 2">
    <name type="scientific">Streptomyces tagetis</name>
    <dbReference type="NCBI Taxonomy" id="2820809"/>
    <lineage>
        <taxon>Bacteria</taxon>
        <taxon>Bacillati</taxon>
        <taxon>Actinomycetota</taxon>
        <taxon>Actinomycetes</taxon>
        <taxon>Kitasatosporales</taxon>
        <taxon>Streptomycetaceae</taxon>
        <taxon>Streptomyces</taxon>
    </lineage>
</organism>
<name>A0A940XPX6_9ACTN</name>
<accession>A0A940XPX6</accession>
<reference evidence="1" key="1">
    <citation type="submission" date="2021-04" db="EMBL/GenBank/DDBJ databases">
        <title>Genome seq and assembly of Streptomyces sp. RG38.</title>
        <authorList>
            <person name="Chhetri G."/>
        </authorList>
    </citation>
    <scope>NUCLEOTIDE SEQUENCE</scope>
    <source>
        <strain evidence="1">RG38</strain>
    </source>
</reference>
<proteinExistence type="predicted"/>
<dbReference type="EMBL" id="JAGPNL010000009">
    <property type="protein sequence ID" value="MBQ0830226.1"/>
    <property type="molecule type" value="Genomic_DNA"/>
</dbReference>
<sequence>MPTEPSPTADDPAFRAWLQVLSDELDTDIAGRLGSPEVFAFLRTTFARNGAMPAAHFAPLLSTHRRVLAERTVTALLEQVRQDTGRVFVVPVFCEPPHGREPTGLLTIGNERVRGVDPIDISVETAEGVQCLLADRDRLLWPLCPDHGTAPHTTRTPAGATWLCSVTSHVVRPLPA</sequence>
<gene>
    <name evidence="1" type="ORF">J5Y05_27625</name>
</gene>
<protein>
    <submittedName>
        <fullName evidence="1">Uncharacterized protein</fullName>
    </submittedName>
</protein>
<keyword evidence="2" id="KW-1185">Reference proteome</keyword>
<dbReference type="RefSeq" id="WP_210875883.1">
    <property type="nucleotide sequence ID" value="NZ_JAGPNL010000009.1"/>
</dbReference>
<comment type="caution">
    <text evidence="1">The sequence shown here is derived from an EMBL/GenBank/DDBJ whole genome shotgun (WGS) entry which is preliminary data.</text>
</comment>